<keyword evidence="1" id="KW-0805">Transcription regulation</keyword>
<keyword evidence="5" id="KW-1185">Reference proteome</keyword>
<dbReference type="RefSeq" id="WP_011438206.1">
    <property type="nucleotide sequence ID" value="NC_007777.1"/>
</dbReference>
<organism evidence="4 5">
    <name type="scientific">Frankia casuarinae (strain DSM 45818 / CECT 9043 / HFP020203 / CcI3)</name>
    <dbReference type="NCBI Taxonomy" id="106370"/>
    <lineage>
        <taxon>Bacteria</taxon>
        <taxon>Bacillati</taxon>
        <taxon>Actinomycetota</taxon>
        <taxon>Actinomycetes</taxon>
        <taxon>Frankiales</taxon>
        <taxon>Frankiaceae</taxon>
        <taxon>Frankia</taxon>
    </lineage>
</organism>
<proteinExistence type="predicted"/>
<feature type="compositionally biased region" description="Basic residues" evidence="3">
    <location>
        <begin position="183"/>
        <end position="205"/>
    </location>
</feature>
<accession>Q2J6B0</accession>
<evidence type="ECO:0000256" key="3">
    <source>
        <dbReference type="SAM" id="MobiDB-lite"/>
    </source>
</evidence>
<evidence type="ECO:0000256" key="2">
    <source>
        <dbReference type="ARBA" id="ARBA00023163"/>
    </source>
</evidence>
<feature type="region of interest" description="Disordered" evidence="3">
    <location>
        <begin position="74"/>
        <end position="117"/>
    </location>
</feature>
<dbReference type="InterPro" id="IPR041916">
    <property type="entry name" value="Anti_sigma_zinc_sf"/>
</dbReference>
<dbReference type="HOGENOM" id="CLU_1003825_0_0_11"/>
<sequence length="277" mass="29064">MTEHLGDRISPLIDHQLDHDARDRALAHLARCGECQREVAALRMVKARLVALDGPDLPGGLAVRLLSLGGLTALPAPPPGSSPRSPRSQRSPQSQRSQFRPAPDRRGPTRLDPVRLPGAFTVTVPALLPRSVELRQPPFDPRPGAGTRPASPRPAARPAPAATGGAARGPGQAGRPAPGPARQHLRRPASPAPRRRLPAPHRRPTPRTSMRRTLLGSAALMLLAVAGAAIADGQESTQTPGPVAVPTVSSVVAPGVANGVPSRLTPMFAPVRVSLRR</sequence>
<dbReference type="Gene3D" id="1.10.10.1320">
    <property type="entry name" value="Anti-sigma factor, zinc-finger domain"/>
    <property type="match status" value="1"/>
</dbReference>
<reference evidence="4 5" key="1">
    <citation type="journal article" date="2007" name="Genome Res.">
        <title>Genome characteristics of facultatively symbiotic Frankia sp. strains reflect host range and host plant biogeography.</title>
        <authorList>
            <person name="Normand P."/>
            <person name="Lapierre P."/>
            <person name="Tisa L.S."/>
            <person name="Gogarten J.P."/>
            <person name="Alloisio N."/>
            <person name="Bagnarol E."/>
            <person name="Bassi C.A."/>
            <person name="Berry A.M."/>
            <person name="Bickhart D.M."/>
            <person name="Choisne N."/>
            <person name="Couloux A."/>
            <person name="Cournoyer B."/>
            <person name="Cruveiller S."/>
            <person name="Daubin V."/>
            <person name="Demange N."/>
            <person name="Francino M.P."/>
            <person name="Goltsman E."/>
            <person name="Huang Y."/>
            <person name="Kopp O.R."/>
            <person name="Labarre L."/>
            <person name="Lapidus A."/>
            <person name="Lavire C."/>
            <person name="Marechal J."/>
            <person name="Martinez M."/>
            <person name="Mastronunzio J.E."/>
            <person name="Mullin B.C."/>
            <person name="Niemann J."/>
            <person name="Pujic P."/>
            <person name="Rawnsley T."/>
            <person name="Rouy Z."/>
            <person name="Schenowitz C."/>
            <person name="Sellstedt A."/>
            <person name="Tavares F."/>
            <person name="Tomkins J.P."/>
            <person name="Vallenet D."/>
            <person name="Valverde C."/>
            <person name="Wall L.G."/>
            <person name="Wang Y."/>
            <person name="Medigue C."/>
            <person name="Benson D.R."/>
        </authorList>
    </citation>
    <scope>NUCLEOTIDE SEQUENCE [LARGE SCALE GENOMIC DNA]</scope>
    <source>
        <strain evidence="5">DSM 45818 / CECT 9043 / CcI3</strain>
    </source>
</reference>
<protein>
    <recommendedName>
        <fullName evidence="6">Zinc-finger domain-containing protein</fullName>
    </recommendedName>
</protein>
<dbReference type="KEGG" id="fra:Francci3_3832"/>
<dbReference type="Proteomes" id="UP000001937">
    <property type="component" value="Chromosome"/>
</dbReference>
<dbReference type="AlphaFoldDB" id="Q2J6B0"/>
<feature type="compositionally biased region" description="Low complexity" evidence="3">
    <location>
        <begin position="173"/>
        <end position="182"/>
    </location>
</feature>
<dbReference type="EMBL" id="CP000249">
    <property type="protein sequence ID" value="ABD13182.1"/>
    <property type="molecule type" value="Genomic_DNA"/>
</dbReference>
<feature type="compositionally biased region" description="Low complexity" evidence="3">
    <location>
        <begin position="82"/>
        <end position="101"/>
    </location>
</feature>
<feature type="region of interest" description="Disordered" evidence="3">
    <location>
        <begin position="132"/>
        <end position="209"/>
    </location>
</feature>
<evidence type="ECO:0000256" key="1">
    <source>
        <dbReference type="ARBA" id="ARBA00023015"/>
    </source>
</evidence>
<feature type="compositionally biased region" description="Basic and acidic residues" evidence="3">
    <location>
        <begin position="102"/>
        <end position="113"/>
    </location>
</feature>
<accession>A0A1X1PVE1</accession>
<gene>
    <name evidence="4" type="ordered locus">Francci3_3832</name>
</gene>
<evidence type="ECO:0000313" key="4">
    <source>
        <dbReference type="EMBL" id="ABD13182.1"/>
    </source>
</evidence>
<dbReference type="OrthoDB" id="3743969at2"/>
<evidence type="ECO:0000313" key="5">
    <source>
        <dbReference type="Proteomes" id="UP000001937"/>
    </source>
</evidence>
<name>Q2J6B0_FRACC</name>
<dbReference type="eggNOG" id="COG5662">
    <property type="taxonomic scope" value="Bacteria"/>
</dbReference>
<evidence type="ECO:0008006" key="6">
    <source>
        <dbReference type="Google" id="ProtNLM"/>
    </source>
</evidence>
<keyword evidence="2" id="KW-0804">Transcription</keyword>
<dbReference type="STRING" id="106370.Francci3_3832"/>